<keyword evidence="4" id="KW-1185">Reference proteome</keyword>
<dbReference type="PANTHER" id="PTHR48098:SF3">
    <property type="entry name" value="IRON(III) ENTEROBACTIN ESTERASE"/>
    <property type="match status" value="1"/>
</dbReference>
<dbReference type="InterPro" id="IPR050583">
    <property type="entry name" value="Mycobacterial_A85_antigen"/>
</dbReference>
<protein>
    <submittedName>
        <fullName evidence="3">Enterochelin esterase-like enzyme</fullName>
    </submittedName>
</protein>
<feature type="signal peptide" evidence="1">
    <location>
        <begin position="1"/>
        <end position="16"/>
    </location>
</feature>
<dbReference type="InterPro" id="IPR011042">
    <property type="entry name" value="6-blade_b-propeller_TolB-like"/>
</dbReference>
<dbReference type="SUPFAM" id="SSF53474">
    <property type="entry name" value="alpha/beta-Hydrolases"/>
    <property type="match status" value="1"/>
</dbReference>
<dbReference type="InterPro" id="IPR013658">
    <property type="entry name" value="SGL"/>
</dbReference>
<evidence type="ECO:0000259" key="2">
    <source>
        <dbReference type="Pfam" id="PF08450"/>
    </source>
</evidence>
<dbReference type="InterPro" id="IPR029058">
    <property type="entry name" value="AB_hydrolase_fold"/>
</dbReference>
<gene>
    <name evidence="3" type="ORF">HNQ64_002391</name>
</gene>
<dbReference type="SUPFAM" id="SSF63829">
    <property type="entry name" value="Calcium-dependent phosphotriesterase"/>
    <property type="match status" value="1"/>
</dbReference>
<dbReference type="InterPro" id="IPR000801">
    <property type="entry name" value="Esterase-like"/>
</dbReference>
<dbReference type="Pfam" id="PF08450">
    <property type="entry name" value="SGL"/>
    <property type="match status" value="1"/>
</dbReference>
<keyword evidence="1" id="KW-0732">Signal</keyword>
<accession>A0A7W8DQ65</accession>
<dbReference type="PANTHER" id="PTHR48098">
    <property type="entry name" value="ENTEROCHELIN ESTERASE-RELATED"/>
    <property type="match status" value="1"/>
</dbReference>
<organism evidence="3 4">
    <name type="scientific">Prosthecobacter dejongeii</name>
    <dbReference type="NCBI Taxonomy" id="48465"/>
    <lineage>
        <taxon>Bacteria</taxon>
        <taxon>Pseudomonadati</taxon>
        <taxon>Verrucomicrobiota</taxon>
        <taxon>Verrucomicrobiia</taxon>
        <taxon>Verrucomicrobiales</taxon>
        <taxon>Verrucomicrobiaceae</taxon>
        <taxon>Prosthecobacter</taxon>
    </lineage>
</organism>
<dbReference type="Gene3D" id="2.120.10.30">
    <property type="entry name" value="TolB, C-terminal domain"/>
    <property type="match status" value="1"/>
</dbReference>
<comment type="caution">
    <text evidence="3">The sequence shown here is derived from an EMBL/GenBank/DDBJ whole genome shotgun (WGS) entry which is preliminary data.</text>
</comment>
<dbReference type="Gene3D" id="3.40.50.1820">
    <property type="entry name" value="alpha/beta hydrolase"/>
    <property type="match status" value="1"/>
</dbReference>
<dbReference type="RefSeq" id="WP_184208661.1">
    <property type="nucleotide sequence ID" value="NZ_JACHIF010000004.1"/>
</dbReference>
<feature type="domain" description="SMP-30/Gluconolactonase/LRE-like region" evidence="2">
    <location>
        <begin position="457"/>
        <end position="560"/>
    </location>
</feature>
<evidence type="ECO:0000256" key="1">
    <source>
        <dbReference type="SAM" id="SignalP"/>
    </source>
</evidence>
<proteinExistence type="predicted"/>
<sequence>MKHSLLLLFFSLHILAAEPEFPLTADSKPQAAVAKGTLIKDSYTAPESSVFPGTVREYQIYLPAGFDKAKPVHFMVFQDGVIYQAPVVFDNLIAKKDIPSLVGIFIKPGVVPAANDNALPRFNRSYEYDSITPTYSKFLIEEFLPALEKKHSISLSQDPNHAAISGNSSGGICAFMVAWHRPDRFRRVFTGVGTYVGIHGADQLPVLVRKIEPKPLRIYLQSGTGDNNLYCGDWWMANQMMERSLTWAGYDVNHAWGEGGHNQKHATQIFPDVLRWLWRDWQTDIEVKANPKAESKWKGYEVVNESSWHPVVTDLKKTMFIDFYPPLISMADGTVLFTNQGNLMQLKIGEHISPRYEVETGLGGFPAMTINHHGHLIAVLNDMVCAKTQMISINEKGIFEAMPHYFMDNIQSLAITSDDRLFAWGNLGSAGYVCTYRGTEWQVDPFTEQENFGKGRIALSPDQTMLYISGSKSNRVAMGQIQKDQQVRHTDGFVMLDEFGDTPDTEKGLCVDTEGRLYVATSLGIQVCDQAGRVNFIIPTPKPAHDVCFGGKDLSELFIACGDTIYKRPTKVHGVVSGQQAPIKPAPPKL</sequence>
<evidence type="ECO:0000313" key="3">
    <source>
        <dbReference type="EMBL" id="MBB5038133.1"/>
    </source>
</evidence>
<dbReference type="EMBL" id="JACHIF010000004">
    <property type="protein sequence ID" value="MBB5038133.1"/>
    <property type="molecule type" value="Genomic_DNA"/>
</dbReference>
<evidence type="ECO:0000313" key="4">
    <source>
        <dbReference type="Proteomes" id="UP000534294"/>
    </source>
</evidence>
<dbReference type="Pfam" id="PF00756">
    <property type="entry name" value="Esterase"/>
    <property type="match status" value="1"/>
</dbReference>
<reference evidence="3 4" key="1">
    <citation type="submission" date="2020-08" db="EMBL/GenBank/DDBJ databases">
        <title>Genomic Encyclopedia of Type Strains, Phase IV (KMG-IV): sequencing the most valuable type-strain genomes for metagenomic binning, comparative biology and taxonomic classification.</title>
        <authorList>
            <person name="Goeker M."/>
        </authorList>
    </citation>
    <scope>NUCLEOTIDE SEQUENCE [LARGE SCALE GENOMIC DNA]</scope>
    <source>
        <strain evidence="3 4">DSM 12251</strain>
    </source>
</reference>
<dbReference type="AlphaFoldDB" id="A0A7W8DQ65"/>
<feature type="chain" id="PRO_5031374286" evidence="1">
    <location>
        <begin position="17"/>
        <end position="590"/>
    </location>
</feature>
<name>A0A7W8DQ65_9BACT</name>
<dbReference type="Proteomes" id="UP000534294">
    <property type="component" value="Unassembled WGS sequence"/>
</dbReference>